<protein>
    <submittedName>
        <fullName evidence="1">Uncharacterized protein</fullName>
    </submittedName>
</protein>
<dbReference type="Proteomes" id="UP000476176">
    <property type="component" value="Unassembled WGS sequence"/>
</dbReference>
<dbReference type="EMBL" id="QXGC01004407">
    <property type="protein sequence ID" value="KAE9169544.1"/>
    <property type="molecule type" value="Genomic_DNA"/>
</dbReference>
<proteinExistence type="predicted"/>
<evidence type="ECO:0000313" key="1">
    <source>
        <dbReference type="EMBL" id="KAE9169544.1"/>
    </source>
</evidence>
<accession>A0A6G0MJA5</accession>
<reference evidence="1 2" key="1">
    <citation type="submission" date="2018-09" db="EMBL/GenBank/DDBJ databases">
        <title>Genomic investigation of the strawberry pathogen Phytophthora fragariae indicates pathogenicity is determined by transcriptional variation in three key races.</title>
        <authorList>
            <person name="Adams T.M."/>
            <person name="Armitage A.D."/>
            <person name="Sobczyk M.K."/>
            <person name="Bates H.J."/>
            <person name="Dunwell J.M."/>
            <person name="Nellist C.F."/>
            <person name="Harrison R.J."/>
        </authorList>
    </citation>
    <scope>NUCLEOTIDE SEQUENCE [LARGE SCALE GENOMIC DNA]</scope>
    <source>
        <strain evidence="1 2">BC-23</strain>
    </source>
</reference>
<evidence type="ECO:0000313" key="2">
    <source>
        <dbReference type="Proteomes" id="UP000476176"/>
    </source>
</evidence>
<sequence length="283" mass="31991">MWFELVNRNGQPLGPADKLQGPLANVTDFWRALKGSRSSSADLDGVKASLLKVYRDRETYEKRISLAANDSIEGLGKEMETALIVEVPKVWFQLMDGGSLKDPMCVPPCHLRVEDLCSAAKAKFGDLLPKIVRASDLKVYQDLKEHGKPAGGTPLSMDSGIEKYGKRRENALIVEVPKIWFQLMDSDAHRAVTGVAYVPFSELGRVSDLCAAVRIRLLMNMVKLREVRSFWKDRRMRPFCESVQEPTFGNLWTRIQQKDRSKRNFCVTSKSCTQSNKVNIRLL</sequence>
<comment type="caution">
    <text evidence="1">The sequence shown here is derived from an EMBL/GenBank/DDBJ whole genome shotgun (WGS) entry which is preliminary data.</text>
</comment>
<organism evidence="1 2">
    <name type="scientific">Phytophthora fragariae</name>
    <dbReference type="NCBI Taxonomy" id="53985"/>
    <lineage>
        <taxon>Eukaryota</taxon>
        <taxon>Sar</taxon>
        <taxon>Stramenopiles</taxon>
        <taxon>Oomycota</taxon>
        <taxon>Peronosporomycetes</taxon>
        <taxon>Peronosporales</taxon>
        <taxon>Peronosporaceae</taxon>
        <taxon>Phytophthora</taxon>
    </lineage>
</organism>
<dbReference type="AlphaFoldDB" id="A0A6G0MJA5"/>
<name>A0A6G0MJA5_9STRA</name>
<gene>
    <name evidence="1" type="ORF">PF004_g28151</name>
</gene>